<dbReference type="Proteomes" id="UP000273194">
    <property type="component" value="Chromosome"/>
</dbReference>
<dbReference type="AlphaFoldDB" id="A0A0E3GUJ8"/>
<dbReference type="PANTHER" id="PTHR34856">
    <property type="entry name" value="PROTEIN NRFD"/>
    <property type="match status" value="1"/>
</dbReference>
<keyword evidence="4 7" id="KW-0812">Transmembrane</keyword>
<evidence type="ECO:0000313" key="25">
    <source>
        <dbReference type="Proteomes" id="UP000275843"/>
    </source>
</evidence>
<dbReference type="EMBL" id="CP033238">
    <property type="protein sequence ID" value="AZF75371.1"/>
    <property type="molecule type" value="Genomic_DNA"/>
</dbReference>
<dbReference type="EMBL" id="CP033237">
    <property type="protein sequence ID" value="AZF72748.1"/>
    <property type="molecule type" value="Genomic_DNA"/>
</dbReference>
<dbReference type="InterPro" id="IPR005614">
    <property type="entry name" value="NrfD-like"/>
</dbReference>
<dbReference type="InterPro" id="IPR052049">
    <property type="entry name" value="Electron_transfer_protein"/>
</dbReference>
<dbReference type="KEGG" id="ssol:SULB_0606"/>
<evidence type="ECO:0000313" key="10">
    <source>
        <dbReference type="EMBL" id="AKA78388.1"/>
    </source>
</evidence>
<protein>
    <submittedName>
        <fullName evidence="9">Nitrite reductase</fullName>
    </submittedName>
</protein>
<dbReference type="EMBL" id="CP033236">
    <property type="protein sequence ID" value="AZF70128.1"/>
    <property type="molecule type" value="Genomic_DNA"/>
</dbReference>
<dbReference type="Pfam" id="PF03916">
    <property type="entry name" value="NrfD"/>
    <property type="match status" value="1"/>
</dbReference>
<dbReference type="PANTHER" id="PTHR34856:SF2">
    <property type="entry name" value="PROTEIN NRFD"/>
    <property type="match status" value="1"/>
</dbReference>
<sequence>MIKMGLFTAPEPGTSFGVQAPIIQINQYPLWGEYVALALYFTEIAGMLMAIIGLMEVTGKYKAFNRRASVAAFIASILALLFFDIDLGRPTAAILAPAEALFYFAFSWMARGIIFVGGLLLFSFLYMVISLLNVKNKWSRGVIAVLGAFAGIFSTTYSGFELAATTGIPFWNNGGLPALYLADGVFAASGLGYLIALVGKNEDVIRARVTLTKVLFYSSIAILATWFLFLANVNYLNVFNQVAYEYLLSQATFYVDITLSVLTLIISGIGYMSITRFLMFGIKQKAPESAIGQIPVMDLPTVIKYVIVVAAIFALVAGFLARADVLFAGQYAYQLSPMTPFQSVSNQPIPIGSFGWRG</sequence>
<evidence type="ECO:0000256" key="7">
    <source>
        <dbReference type="SAM" id="Phobius"/>
    </source>
</evidence>
<dbReference type="EMBL" id="CP033241">
    <property type="protein sequence ID" value="AZF83193.1"/>
    <property type="molecule type" value="Genomic_DNA"/>
</dbReference>
<evidence type="ECO:0000313" key="14">
    <source>
        <dbReference type="EMBL" id="AZF75371.1"/>
    </source>
</evidence>
<dbReference type="EMBL" id="CP011055">
    <property type="protein sequence ID" value="AKA72998.1"/>
    <property type="molecule type" value="Genomic_DNA"/>
</dbReference>
<evidence type="ECO:0000256" key="1">
    <source>
        <dbReference type="ARBA" id="ARBA00004651"/>
    </source>
</evidence>
<comment type="similarity">
    <text evidence="2">Belongs to the NrfD family.</text>
</comment>
<dbReference type="Proteomes" id="UP000273443">
    <property type="component" value="Chromosome"/>
</dbReference>
<feature type="transmembrane region" description="Helical" evidence="7">
    <location>
        <begin position="105"/>
        <end position="129"/>
    </location>
</feature>
<evidence type="ECO:0000313" key="13">
    <source>
        <dbReference type="EMBL" id="AZF72748.1"/>
    </source>
</evidence>
<evidence type="ECO:0000313" key="27">
    <source>
        <dbReference type="Proteomes" id="UP000282269"/>
    </source>
</evidence>
<reference evidence="21 22" key="2">
    <citation type="journal article" date="2018" name="Proc. Natl. Acad. Sci. U.S.A.">
        <title>Nonmutational mechanism of inheritance in the Archaeon Sulfolobus solfataricus.</title>
        <authorList>
            <person name="Payne S."/>
            <person name="McCarthy S."/>
            <person name="Johnson T."/>
            <person name="North E."/>
            <person name="Blum P."/>
        </authorList>
    </citation>
    <scope>NUCLEOTIDE SEQUENCE [LARGE SCALE GENOMIC DNA]</scope>
    <source>
        <strain evidence="12 21">SARC-H</strain>
        <strain evidence="13 25">SARC-I</strain>
        <strain evidence="15 26">SARC-N</strain>
        <strain evidence="16 27">SARC-O</strain>
        <strain evidence="17 22">SUL120</strain>
        <strain evidence="11 23">SULG</strain>
        <strain evidence="14 24">SULM</strain>
    </source>
</reference>
<dbReference type="EMBL" id="CP011057">
    <property type="protein sequence ID" value="AKA78388.1"/>
    <property type="molecule type" value="Genomic_DNA"/>
</dbReference>
<accession>A0A0E3GUJ8</accession>
<gene>
    <name evidence="10" type="ORF">SULA_0604</name>
    <name evidence="8" type="ORF">SULB_0606</name>
    <name evidence="9" type="ORF">SULC_0604</name>
    <name evidence="11" type="ORF">SULG_03095</name>
    <name evidence="12" type="ORF">SULH_03095</name>
    <name evidence="13" type="ORF">SULI_03095</name>
    <name evidence="14" type="ORF">SULM_03095</name>
    <name evidence="15" type="ORF">SULN_03095</name>
    <name evidence="16" type="ORF">SULO_03105</name>
    <name evidence="17" type="ORF">SULZ_03140</name>
</gene>
<evidence type="ECO:0000313" key="18">
    <source>
        <dbReference type="Proteomes" id="UP000033057"/>
    </source>
</evidence>
<dbReference type="GO" id="GO:0005886">
    <property type="term" value="C:plasma membrane"/>
    <property type="evidence" value="ECO:0007669"/>
    <property type="project" value="UniProtKB-SubCell"/>
</dbReference>
<reference evidence="18 19" key="1">
    <citation type="journal article" date="2015" name="Genome Announc.">
        <title>Complete Genome Sequence of Sulfolobus solfataricus Strain 98/2 and Evolved Derivatives.</title>
        <authorList>
            <person name="McCarthy S."/>
            <person name="Gradnigo J."/>
            <person name="Johnson T."/>
            <person name="Payne S."/>
            <person name="Lipzen A."/>
            <person name="Martin J."/>
            <person name="Schackwitz W."/>
            <person name="Moriyama E."/>
            <person name="Blum P."/>
        </authorList>
    </citation>
    <scope>NUCLEOTIDE SEQUENCE [LARGE SCALE GENOMIC DNA]</scope>
    <source>
        <strain evidence="18">98/2 SULC</strain>
        <strain evidence="8">SARC-B</strain>
        <strain evidence="9">SARC-C</strain>
        <strain evidence="10 20">SULA</strain>
        <strain evidence="19">SULB</strain>
    </source>
</reference>
<dbReference type="KEGG" id="ssof:SULC_0604"/>
<dbReference type="EMBL" id="CP033240">
    <property type="protein sequence ID" value="AZF80585.1"/>
    <property type="molecule type" value="Genomic_DNA"/>
</dbReference>
<evidence type="ECO:0000256" key="6">
    <source>
        <dbReference type="ARBA" id="ARBA00023136"/>
    </source>
</evidence>
<evidence type="ECO:0000313" key="15">
    <source>
        <dbReference type="EMBL" id="AZF77980.1"/>
    </source>
</evidence>
<comment type="subcellular location">
    <subcellularLocation>
        <location evidence="1">Cell membrane</location>
        <topology evidence="1">Multi-pass membrane protein</topology>
    </subcellularLocation>
</comment>
<evidence type="ECO:0000256" key="4">
    <source>
        <dbReference type="ARBA" id="ARBA00022692"/>
    </source>
</evidence>
<dbReference type="KEGG" id="ssoa:SULA_0604"/>
<dbReference type="Gene3D" id="1.20.1630.10">
    <property type="entry name" value="Formate dehydrogenase/DMSO reductase domain"/>
    <property type="match status" value="1"/>
</dbReference>
<feature type="transmembrane region" description="Helical" evidence="7">
    <location>
        <begin position="141"/>
        <end position="160"/>
    </location>
</feature>
<feature type="transmembrane region" description="Helical" evidence="7">
    <location>
        <begin position="302"/>
        <end position="321"/>
    </location>
</feature>
<feature type="transmembrane region" description="Helical" evidence="7">
    <location>
        <begin position="34"/>
        <end position="55"/>
    </location>
</feature>
<evidence type="ECO:0000313" key="21">
    <source>
        <dbReference type="Proteomes" id="UP000267993"/>
    </source>
</evidence>
<name>A0A0E3GUJ8_SACSO</name>
<dbReference type="EMBL" id="CP033235">
    <property type="protein sequence ID" value="AZF67508.1"/>
    <property type="molecule type" value="Genomic_DNA"/>
</dbReference>
<feature type="transmembrane region" description="Helical" evidence="7">
    <location>
        <begin position="211"/>
        <end position="231"/>
    </location>
</feature>
<evidence type="ECO:0000313" key="8">
    <source>
        <dbReference type="EMBL" id="AKA72998.1"/>
    </source>
</evidence>
<dbReference type="Proteomes" id="UP000267993">
    <property type="component" value="Chromosome"/>
</dbReference>
<feature type="transmembrane region" description="Helical" evidence="7">
    <location>
        <begin position="180"/>
        <end position="199"/>
    </location>
</feature>
<dbReference type="EMBL" id="CP011056">
    <property type="protein sequence ID" value="AKA75696.1"/>
    <property type="molecule type" value="Genomic_DNA"/>
</dbReference>
<evidence type="ECO:0000256" key="2">
    <source>
        <dbReference type="ARBA" id="ARBA00008929"/>
    </source>
</evidence>
<dbReference type="OMA" id="ATWFLFM"/>
<dbReference type="Proteomes" id="UP000275843">
    <property type="component" value="Chromosome"/>
</dbReference>
<dbReference type="GeneID" id="84062755"/>
<evidence type="ECO:0000313" key="9">
    <source>
        <dbReference type="EMBL" id="AKA75696.1"/>
    </source>
</evidence>
<dbReference type="Proteomes" id="UP000033106">
    <property type="component" value="Chromosome"/>
</dbReference>
<dbReference type="Proteomes" id="UP000269431">
    <property type="component" value="Chromosome"/>
</dbReference>
<dbReference type="Proteomes" id="UP000033057">
    <property type="component" value="Chromosome"/>
</dbReference>
<evidence type="ECO:0000313" key="26">
    <source>
        <dbReference type="Proteomes" id="UP000278715"/>
    </source>
</evidence>
<evidence type="ECO:0000313" key="24">
    <source>
        <dbReference type="Proteomes" id="UP000273443"/>
    </source>
</evidence>
<keyword evidence="6 7" id="KW-0472">Membrane</keyword>
<feature type="transmembrane region" description="Helical" evidence="7">
    <location>
        <begin position="67"/>
        <end position="85"/>
    </location>
</feature>
<keyword evidence="3" id="KW-1003">Cell membrane</keyword>
<dbReference type="Proteomes" id="UP000278715">
    <property type="component" value="Chromosome"/>
</dbReference>
<evidence type="ECO:0000313" key="20">
    <source>
        <dbReference type="Proteomes" id="UP000033106"/>
    </source>
</evidence>
<dbReference type="RefSeq" id="WP_009991438.1">
    <property type="nucleotide sequence ID" value="NZ_CP011055.2"/>
</dbReference>
<evidence type="ECO:0000313" key="17">
    <source>
        <dbReference type="EMBL" id="AZF83193.1"/>
    </source>
</evidence>
<evidence type="ECO:0000313" key="23">
    <source>
        <dbReference type="Proteomes" id="UP000273194"/>
    </source>
</evidence>
<dbReference type="PATRIC" id="fig|2287.6.peg.630"/>
<evidence type="ECO:0000256" key="3">
    <source>
        <dbReference type="ARBA" id="ARBA00022475"/>
    </source>
</evidence>
<evidence type="ECO:0000313" key="12">
    <source>
        <dbReference type="EMBL" id="AZF70128.1"/>
    </source>
</evidence>
<dbReference type="EMBL" id="CP033239">
    <property type="protein sequence ID" value="AZF77980.1"/>
    <property type="molecule type" value="Genomic_DNA"/>
</dbReference>
<evidence type="ECO:0000313" key="22">
    <source>
        <dbReference type="Proteomes" id="UP000269431"/>
    </source>
</evidence>
<feature type="transmembrane region" description="Helical" evidence="7">
    <location>
        <begin position="251"/>
        <end position="274"/>
    </location>
</feature>
<proteinExistence type="inferred from homology"/>
<organism evidence="9 18">
    <name type="scientific">Saccharolobus solfataricus</name>
    <name type="common">Sulfolobus solfataricus</name>
    <dbReference type="NCBI Taxonomy" id="2287"/>
    <lineage>
        <taxon>Archaea</taxon>
        <taxon>Thermoproteota</taxon>
        <taxon>Thermoprotei</taxon>
        <taxon>Sulfolobales</taxon>
        <taxon>Sulfolobaceae</taxon>
        <taxon>Saccharolobus</taxon>
    </lineage>
</organism>
<dbReference type="Proteomes" id="UP000033085">
    <property type="component" value="Chromosome"/>
</dbReference>
<reference evidence="9" key="3">
    <citation type="submission" date="2018-10" db="EMBL/GenBank/DDBJ databases">
        <authorList>
            <person name="McCarthy S."/>
            <person name="Gradnigo J."/>
            <person name="Johnson T."/>
            <person name="Payne S."/>
            <person name="Lipzen A."/>
            <person name="Schackwitz W."/>
            <person name="Martin J."/>
            <person name="Moriyama E."/>
            <person name="Blum P."/>
        </authorList>
    </citation>
    <scope>NUCLEOTIDE SEQUENCE</scope>
    <source>
        <strain evidence="8">SARC-B</strain>
        <strain evidence="9">SARC-C</strain>
        <strain evidence="10">SULA</strain>
    </source>
</reference>
<evidence type="ECO:0000313" key="11">
    <source>
        <dbReference type="EMBL" id="AZF67508.1"/>
    </source>
</evidence>
<dbReference type="Proteomes" id="UP000282269">
    <property type="component" value="Chromosome"/>
</dbReference>
<evidence type="ECO:0000313" key="19">
    <source>
        <dbReference type="Proteomes" id="UP000033085"/>
    </source>
</evidence>
<keyword evidence="5 7" id="KW-1133">Transmembrane helix</keyword>
<evidence type="ECO:0000313" key="16">
    <source>
        <dbReference type="EMBL" id="AZF80585.1"/>
    </source>
</evidence>
<evidence type="ECO:0000256" key="5">
    <source>
        <dbReference type="ARBA" id="ARBA00022989"/>
    </source>
</evidence>